<comment type="caution">
    <text evidence="1">The sequence shown here is derived from an EMBL/GenBank/DDBJ whole genome shotgun (WGS) entry which is preliminary data.</text>
</comment>
<dbReference type="AlphaFoldDB" id="A0A9P6N8F5"/>
<organism evidence="1 2">
    <name type="scientific">Cronartium quercuum f. sp. fusiforme G11</name>
    <dbReference type="NCBI Taxonomy" id="708437"/>
    <lineage>
        <taxon>Eukaryota</taxon>
        <taxon>Fungi</taxon>
        <taxon>Dikarya</taxon>
        <taxon>Basidiomycota</taxon>
        <taxon>Pucciniomycotina</taxon>
        <taxon>Pucciniomycetes</taxon>
        <taxon>Pucciniales</taxon>
        <taxon>Coleosporiaceae</taxon>
        <taxon>Cronartium</taxon>
    </lineage>
</organism>
<proteinExistence type="predicted"/>
<name>A0A9P6N8F5_9BASI</name>
<keyword evidence="2" id="KW-1185">Reference proteome</keyword>
<reference evidence="1" key="1">
    <citation type="submission" date="2013-11" db="EMBL/GenBank/DDBJ databases">
        <title>Genome sequence of the fusiform rust pathogen reveals effectors for host alternation and coevolution with pine.</title>
        <authorList>
            <consortium name="DOE Joint Genome Institute"/>
            <person name="Smith K."/>
            <person name="Pendleton A."/>
            <person name="Kubisiak T."/>
            <person name="Anderson C."/>
            <person name="Salamov A."/>
            <person name="Aerts A."/>
            <person name="Riley R."/>
            <person name="Clum A."/>
            <person name="Lindquist E."/>
            <person name="Ence D."/>
            <person name="Campbell M."/>
            <person name="Kronenberg Z."/>
            <person name="Feau N."/>
            <person name="Dhillon B."/>
            <person name="Hamelin R."/>
            <person name="Burleigh J."/>
            <person name="Smith J."/>
            <person name="Yandell M."/>
            <person name="Nelson C."/>
            <person name="Grigoriev I."/>
            <person name="Davis J."/>
        </authorList>
    </citation>
    <scope>NUCLEOTIDE SEQUENCE</scope>
    <source>
        <strain evidence="1">G11</strain>
    </source>
</reference>
<dbReference type="Proteomes" id="UP000886653">
    <property type="component" value="Unassembled WGS sequence"/>
</dbReference>
<protein>
    <submittedName>
        <fullName evidence="1">Uncharacterized protein</fullName>
    </submittedName>
</protein>
<accession>A0A9P6N8F5</accession>
<dbReference type="EMBL" id="MU167382">
    <property type="protein sequence ID" value="KAG0141539.1"/>
    <property type="molecule type" value="Genomic_DNA"/>
</dbReference>
<sequence length="62" mass="6421">MLGKANMGTIKTILEELVLMIKGFPMALQADPPLANLPNAVLTSVLAGVQAVEAKVDASMLA</sequence>
<gene>
    <name evidence="1" type="ORF">CROQUDRAFT_98645</name>
</gene>
<evidence type="ECO:0000313" key="1">
    <source>
        <dbReference type="EMBL" id="KAG0141539.1"/>
    </source>
</evidence>
<evidence type="ECO:0000313" key="2">
    <source>
        <dbReference type="Proteomes" id="UP000886653"/>
    </source>
</evidence>